<keyword evidence="3" id="KW-1185">Reference proteome</keyword>
<evidence type="ECO:0000313" key="2">
    <source>
        <dbReference type="EMBL" id="AIY40359.1"/>
    </source>
</evidence>
<dbReference type="RefSeq" id="WP_052134760.1">
    <property type="nucleotide sequence ID" value="NZ_CP009962.1"/>
</dbReference>
<dbReference type="AlphaFoldDB" id="A0A0A1F9M4"/>
<dbReference type="Gene3D" id="3.30.160.670">
    <property type="match status" value="1"/>
</dbReference>
<evidence type="ECO:0000259" key="1">
    <source>
        <dbReference type="Pfam" id="PF13590"/>
    </source>
</evidence>
<keyword evidence="2" id="KW-0472">Membrane</keyword>
<dbReference type="OrthoDB" id="8940851at2"/>
<accession>A0A0A1F9M4</accession>
<dbReference type="STRING" id="279058.LT85_1201"/>
<dbReference type="PROSITE" id="PS51257">
    <property type="entry name" value="PROKAR_LIPOPROTEIN"/>
    <property type="match status" value="1"/>
</dbReference>
<organism evidence="2 3">
    <name type="scientific">Collimonas arenae</name>
    <dbReference type="NCBI Taxonomy" id="279058"/>
    <lineage>
        <taxon>Bacteria</taxon>
        <taxon>Pseudomonadati</taxon>
        <taxon>Pseudomonadota</taxon>
        <taxon>Betaproteobacteria</taxon>
        <taxon>Burkholderiales</taxon>
        <taxon>Oxalobacteraceae</taxon>
        <taxon>Collimonas</taxon>
    </lineage>
</organism>
<reference evidence="3" key="1">
    <citation type="journal article" date="2014" name="Soil Biol. Biochem.">
        <title>Structure and function of bacterial communities in ageing soils: Insights from the Mendocino ecological staircase.</title>
        <authorList>
            <person name="Uroz S."/>
            <person name="Tech J.J."/>
            <person name="Sawaya N.A."/>
            <person name="Frey-Klett P."/>
            <person name="Leveau J.H.J."/>
        </authorList>
    </citation>
    <scope>NUCLEOTIDE SEQUENCE [LARGE SCALE GENOMIC DNA]</scope>
    <source>
        <strain evidence="3">Cal35</strain>
    </source>
</reference>
<dbReference type="Proteomes" id="UP000030302">
    <property type="component" value="Chromosome"/>
</dbReference>
<protein>
    <submittedName>
        <fullName evidence="2">Putative lipoprotein transmembrane</fullName>
    </submittedName>
</protein>
<sequence length="216" mass="24306">MNRIISLCIASLLLLLGGCATVIRSNVTAFNEWPADLPSKSFVFEHTDAQNNDLEYRNYEGLVRAELQRLGFVQQDNTATAQLKVALNYSIAARDVHVVEPVVADPMWYGGYGPYGWGRPGFYGPRFGDPFYDPFWYAPQVVGQREYDYQLFLRRLNIIITRAAGGQKLYDVTVNSEGKMNSLPAVMPYLVRSAFTDFPGKSGVPHVVKLKVEDQQ</sequence>
<dbReference type="InterPro" id="IPR025411">
    <property type="entry name" value="DUF4136"/>
</dbReference>
<dbReference type="HOGENOM" id="CLU_086621_1_0_4"/>
<gene>
    <name evidence="2" type="ORF">LT85_1201</name>
</gene>
<keyword evidence="2" id="KW-0449">Lipoprotein</keyword>
<keyword evidence="2" id="KW-0812">Transmembrane</keyword>
<feature type="domain" description="DUF4136" evidence="1">
    <location>
        <begin position="28"/>
        <end position="200"/>
    </location>
</feature>
<evidence type="ECO:0000313" key="3">
    <source>
        <dbReference type="Proteomes" id="UP000030302"/>
    </source>
</evidence>
<dbReference type="Pfam" id="PF13590">
    <property type="entry name" value="DUF4136"/>
    <property type="match status" value="1"/>
</dbReference>
<name>A0A0A1F9M4_9BURK</name>
<dbReference type="EMBL" id="CP009962">
    <property type="protein sequence ID" value="AIY40359.1"/>
    <property type="molecule type" value="Genomic_DNA"/>
</dbReference>
<dbReference type="KEGG" id="care:LT85_1201"/>
<proteinExistence type="predicted"/>